<sequence length="231" mass="25969">MGYKSTAFLAASLLFSGVMLASCTMKSKPVGPAAHKTVLPDDTNTHLEEIQSKLENLDHRLSALERLEPRITTLDTPDHGTADHERPVTPSPRDIEFPQKNNPHPVYGEPILLYNSARSLVLEENFHEAARLFREFLTRYPNSELADNALYWLGECHYSLGNFQEAINTFKDVVTLYPKGGKVPDALLKTAYAYLSLDDADRAHHYLKLVVRGYPFTPAGEKAEQKLKAFQ</sequence>
<feature type="chain" id="PRO_5039935813" evidence="3">
    <location>
        <begin position="22"/>
        <end position="231"/>
    </location>
</feature>
<dbReference type="SUPFAM" id="SSF48452">
    <property type="entry name" value="TPR-like"/>
    <property type="match status" value="1"/>
</dbReference>
<dbReference type="HOGENOM" id="CLU_100922_0_0_7"/>
<gene>
    <name evidence="4" type="ordered locus">HRM2_27250</name>
</gene>
<dbReference type="STRING" id="177437.HRM2_27250"/>
<dbReference type="Proteomes" id="UP000000442">
    <property type="component" value="Chromosome"/>
</dbReference>
<evidence type="ECO:0000256" key="3">
    <source>
        <dbReference type="SAM" id="SignalP"/>
    </source>
</evidence>
<keyword evidence="5" id="KW-1185">Reference proteome</keyword>
<dbReference type="InterPro" id="IPR011990">
    <property type="entry name" value="TPR-like_helical_dom_sf"/>
</dbReference>
<dbReference type="InterPro" id="IPR014162">
    <property type="entry name" value="CpoB_C"/>
</dbReference>
<dbReference type="eggNOG" id="COG1729">
    <property type="taxonomic scope" value="Bacteria"/>
</dbReference>
<feature type="compositionally biased region" description="Basic and acidic residues" evidence="2">
    <location>
        <begin position="76"/>
        <end position="97"/>
    </location>
</feature>
<keyword evidence="3" id="KW-0732">Signal</keyword>
<feature type="region of interest" description="Disordered" evidence="2">
    <location>
        <begin position="71"/>
        <end position="101"/>
    </location>
</feature>
<evidence type="ECO:0000313" key="4">
    <source>
        <dbReference type="EMBL" id="ACN15817.1"/>
    </source>
</evidence>
<dbReference type="NCBIfam" id="TIGR02795">
    <property type="entry name" value="tol_pal_ybgF"/>
    <property type="match status" value="1"/>
</dbReference>
<dbReference type="Pfam" id="PF13174">
    <property type="entry name" value="TPR_6"/>
    <property type="match status" value="1"/>
</dbReference>
<dbReference type="GO" id="GO:0051301">
    <property type="term" value="P:cell division"/>
    <property type="evidence" value="ECO:0007669"/>
    <property type="project" value="InterPro"/>
</dbReference>
<feature type="repeat" description="TPR" evidence="1">
    <location>
        <begin position="147"/>
        <end position="180"/>
    </location>
</feature>
<dbReference type="Pfam" id="PF13432">
    <property type="entry name" value="TPR_16"/>
    <property type="match status" value="1"/>
</dbReference>
<evidence type="ECO:0000313" key="5">
    <source>
        <dbReference type="Proteomes" id="UP000000442"/>
    </source>
</evidence>
<dbReference type="HAMAP" id="MF_02066">
    <property type="entry name" value="CpoB"/>
    <property type="match status" value="1"/>
</dbReference>
<organism evidence="4 5">
    <name type="scientific">Desulforapulum autotrophicum (strain ATCC 43914 / DSM 3382 / VKM B-1955 / HRM2)</name>
    <name type="common">Desulfobacterium autotrophicum</name>
    <dbReference type="NCBI Taxonomy" id="177437"/>
    <lineage>
        <taxon>Bacteria</taxon>
        <taxon>Pseudomonadati</taxon>
        <taxon>Thermodesulfobacteriota</taxon>
        <taxon>Desulfobacteria</taxon>
        <taxon>Desulfobacterales</taxon>
        <taxon>Desulfobacteraceae</taxon>
        <taxon>Desulforapulum</taxon>
    </lineage>
</organism>
<dbReference type="KEGG" id="dat:HRM2_27250"/>
<evidence type="ECO:0000256" key="1">
    <source>
        <dbReference type="PROSITE-ProRule" id="PRU00339"/>
    </source>
</evidence>
<proteinExistence type="inferred from homology"/>
<dbReference type="InterPro" id="IPR019734">
    <property type="entry name" value="TPR_rpt"/>
</dbReference>
<dbReference type="PROSITE" id="PS51257">
    <property type="entry name" value="PROKAR_LIPOPROTEIN"/>
    <property type="match status" value="1"/>
</dbReference>
<dbReference type="PROSITE" id="PS50005">
    <property type="entry name" value="TPR"/>
    <property type="match status" value="1"/>
</dbReference>
<dbReference type="InterPro" id="IPR034706">
    <property type="entry name" value="CpoB"/>
</dbReference>
<evidence type="ECO:0000256" key="2">
    <source>
        <dbReference type="SAM" id="MobiDB-lite"/>
    </source>
</evidence>
<name>C0QI81_DESAH</name>
<keyword evidence="1" id="KW-0802">TPR repeat</keyword>
<dbReference type="EMBL" id="CP001087">
    <property type="protein sequence ID" value="ACN15817.1"/>
    <property type="molecule type" value="Genomic_DNA"/>
</dbReference>
<dbReference type="AlphaFoldDB" id="C0QI81"/>
<feature type="signal peptide" evidence="3">
    <location>
        <begin position="1"/>
        <end position="21"/>
    </location>
</feature>
<accession>C0QI81</accession>
<protein>
    <submittedName>
        <fullName evidence="4">TPR domain family protein</fullName>
    </submittedName>
</protein>
<reference evidence="4 5" key="1">
    <citation type="journal article" date="2009" name="Environ. Microbiol.">
        <title>Genome sequence of Desulfobacterium autotrophicum HRM2, a marine sulfate reducer oxidizing organic carbon completely to carbon dioxide.</title>
        <authorList>
            <person name="Strittmatter A.W."/>
            <person name="Liesegang H."/>
            <person name="Rabus R."/>
            <person name="Decker I."/>
            <person name="Amann J."/>
            <person name="Andres S."/>
            <person name="Henne A."/>
            <person name="Fricke W.F."/>
            <person name="Martinez-Arias R."/>
            <person name="Bartels D."/>
            <person name="Goesmann A."/>
            <person name="Krause L."/>
            <person name="Puehler A."/>
            <person name="Klenk H.P."/>
            <person name="Richter M."/>
            <person name="Schuler M."/>
            <person name="Gloeckner F.O."/>
            <person name="Meyerdierks A."/>
            <person name="Gottschalk G."/>
            <person name="Amann R."/>
        </authorList>
    </citation>
    <scope>NUCLEOTIDE SEQUENCE [LARGE SCALE GENOMIC DNA]</scope>
    <source>
        <strain evidence="5">ATCC 43914 / DSM 3382 / HRM2</strain>
    </source>
</reference>
<dbReference type="RefSeq" id="WP_015904580.1">
    <property type="nucleotide sequence ID" value="NC_012108.1"/>
</dbReference>
<dbReference type="Gene3D" id="1.25.40.10">
    <property type="entry name" value="Tetratricopeptide repeat domain"/>
    <property type="match status" value="1"/>
</dbReference>